<dbReference type="Pfam" id="PF06103">
    <property type="entry name" value="DUF948"/>
    <property type="match status" value="1"/>
</dbReference>
<dbReference type="AlphaFoldDB" id="A0A9X4S4B9"/>
<sequence>MIAIAVVVLVIFLSIVLYRLFMLLADVQLIVNDTSKRVDTLLQEVNGTVNEVNSLLEDVNEKIKKVDPLFVAVGEVSETISDINTSGRKLFVRKKSIRPKRKRASISAFIAIELAKRIFSKKKNK</sequence>
<organism evidence="1 2">
    <name type="scientific">Lactococcus lactis</name>
    <dbReference type="NCBI Taxonomy" id="1358"/>
    <lineage>
        <taxon>Bacteria</taxon>
        <taxon>Bacillati</taxon>
        <taxon>Bacillota</taxon>
        <taxon>Bacilli</taxon>
        <taxon>Lactobacillales</taxon>
        <taxon>Streptococcaceae</taxon>
        <taxon>Lactococcus</taxon>
    </lineage>
</organism>
<dbReference type="InterPro" id="IPR009293">
    <property type="entry name" value="UPF0478"/>
</dbReference>
<evidence type="ECO:0000313" key="1">
    <source>
        <dbReference type="EMBL" id="MDG4983855.1"/>
    </source>
</evidence>
<gene>
    <name evidence="1" type="ORF">OGZ51_06805</name>
</gene>
<reference evidence="1" key="1">
    <citation type="submission" date="2022-10" db="EMBL/GenBank/DDBJ databases">
        <authorList>
            <person name="Turner M.S."/>
            <person name="Huang W."/>
        </authorList>
    </citation>
    <scope>NUCLEOTIDE SEQUENCE</scope>
    <source>
        <strain evidence="1">3</strain>
    </source>
</reference>
<protein>
    <submittedName>
        <fullName evidence="1">DUF948 domain-containing protein</fullName>
    </submittedName>
</protein>
<proteinExistence type="predicted"/>
<comment type="caution">
    <text evidence="1">The sequence shown here is derived from an EMBL/GenBank/DDBJ whole genome shotgun (WGS) entry which is preliminary data.</text>
</comment>
<dbReference type="RefSeq" id="WP_278228926.1">
    <property type="nucleotide sequence ID" value="NZ_JAOWLY010000005.1"/>
</dbReference>
<reference evidence="1" key="2">
    <citation type="journal article" date="2023" name="Food Microbiol.">
        <title>Evaluation of the fermentation potential of lactic acid bacteria isolated from herbs, fruits and vegetables as starter cultures in nut-based milk alternatives.</title>
        <authorList>
            <person name="Huang W."/>
            <person name="Dong A."/>
            <person name="Pham H.T."/>
            <person name="Zhou C."/>
            <person name="Huo Z."/>
            <person name="Watjen A.P."/>
            <person name="Prakash S."/>
            <person name="Bang-Berthelsen C.H."/>
            <person name="Turner M.S."/>
        </authorList>
    </citation>
    <scope>NUCLEOTIDE SEQUENCE</scope>
    <source>
        <strain evidence="1">3</strain>
    </source>
</reference>
<evidence type="ECO:0000313" key="2">
    <source>
        <dbReference type="Proteomes" id="UP001152614"/>
    </source>
</evidence>
<dbReference type="Proteomes" id="UP001152614">
    <property type="component" value="Unassembled WGS sequence"/>
</dbReference>
<name>A0A9X4S4B9_9LACT</name>
<dbReference type="EMBL" id="JAOWLY010000005">
    <property type="protein sequence ID" value="MDG4983855.1"/>
    <property type="molecule type" value="Genomic_DNA"/>
</dbReference>
<accession>A0A9X4S4B9</accession>
<dbReference type="PANTHER" id="PTHR40070:SF1">
    <property type="entry name" value="UPF0478 PROTEIN YTXG"/>
    <property type="match status" value="1"/>
</dbReference>
<dbReference type="PANTHER" id="PTHR40070">
    <property type="entry name" value="UPF0478 PROTEIN YTXG"/>
    <property type="match status" value="1"/>
</dbReference>